<name>A0A517Q8V3_9PLAN</name>
<sequence>MQIHSTLIESESKLHWSARVIIRACLLLSLWSLPFPWLHHHAAYAATAGDGSLLPVHLDQFHAGQDASEQGWHLHYVYLGAEESNDPLKQKLPPQHFLILGEANSSPTAGSVVGLSPTEQFLADLTFCQSSSHVIDVNSGFRAQRHGPPGSASCLARSLRDLTSVSRC</sequence>
<dbReference type="Proteomes" id="UP000315647">
    <property type="component" value="Chromosome"/>
</dbReference>
<protein>
    <submittedName>
        <fullName evidence="1">Uncharacterized protein</fullName>
    </submittedName>
</protein>
<keyword evidence="2" id="KW-1185">Reference proteome</keyword>
<gene>
    <name evidence="1" type="ORF">Enr10x_33890</name>
</gene>
<dbReference type="AlphaFoldDB" id="A0A517Q8V3"/>
<proteinExistence type="predicted"/>
<accession>A0A517Q8V3</accession>
<evidence type="ECO:0000313" key="1">
    <source>
        <dbReference type="EMBL" id="QDT28050.1"/>
    </source>
</evidence>
<organism evidence="1 2">
    <name type="scientific">Gimesia panareensis</name>
    <dbReference type="NCBI Taxonomy" id="2527978"/>
    <lineage>
        <taxon>Bacteria</taxon>
        <taxon>Pseudomonadati</taxon>
        <taxon>Planctomycetota</taxon>
        <taxon>Planctomycetia</taxon>
        <taxon>Planctomycetales</taxon>
        <taxon>Planctomycetaceae</taxon>
        <taxon>Gimesia</taxon>
    </lineage>
</organism>
<dbReference type="EMBL" id="CP037421">
    <property type="protein sequence ID" value="QDT28050.1"/>
    <property type="molecule type" value="Genomic_DNA"/>
</dbReference>
<evidence type="ECO:0000313" key="2">
    <source>
        <dbReference type="Proteomes" id="UP000315647"/>
    </source>
</evidence>
<reference evidence="1 2" key="1">
    <citation type="submission" date="2019-03" db="EMBL/GenBank/DDBJ databases">
        <title>Deep-cultivation of Planctomycetes and their phenomic and genomic characterization uncovers novel biology.</title>
        <authorList>
            <person name="Wiegand S."/>
            <person name="Jogler M."/>
            <person name="Boedeker C."/>
            <person name="Pinto D."/>
            <person name="Vollmers J."/>
            <person name="Rivas-Marin E."/>
            <person name="Kohn T."/>
            <person name="Peeters S.H."/>
            <person name="Heuer A."/>
            <person name="Rast P."/>
            <person name="Oberbeckmann S."/>
            <person name="Bunk B."/>
            <person name="Jeske O."/>
            <person name="Meyerdierks A."/>
            <person name="Storesund J.E."/>
            <person name="Kallscheuer N."/>
            <person name="Luecker S."/>
            <person name="Lage O.M."/>
            <person name="Pohl T."/>
            <person name="Merkel B.J."/>
            <person name="Hornburger P."/>
            <person name="Mueller R.-W."/>
            <person name="Bruemmer F."/>
            <person name="Labrenz M."/>
            <person name="Spormann A.M."/>
            <person name="Op den Camp H."/>
            <person name="Overmann J."/>
            <person name="Amann R."/>
            <person name="Jetten M.S.M."/>
            <person name="Mascher T."/>
            <person name="Medema M.H."/>
            <person name="Devos D.P."/>
            <person name="Kaster A.-K."/>
            <person name="Ovreas L."/>
            <person name="Rohde M."/>
            <person name="Galperin M.Y."/>
            <person name="Jogler C."/>
        </authorList>
    </citation>
    <scope>NUCLEOTIDE SEQUENCE [LARGE SCALE GENOMIC DNA]</scope>
    <source>
        <strain evidence="1 2">Enr10</strain>
    </source>
</reference>